<reference evidence="1 2" key="1">
    <citation type="journal article" date="2021" name="Nat. Plants">
        <title>The Taxus genome provides insights into paclitaxel biosynthesis.</title>
        <authorList>
            <person name="Xiong X."/>
            <person name="Gou J."/>
            <person name="Liao Q."/>
            <person name="Li Y."/>
            <person name="Zhou Q."/>
            <person name="Bi G."/>
            <person name="Li C."/>
            <person name="Du R."/>
            <person name="Wang X."/>
            <person name="Sun T."/>
            <person name="Guo L."/>
            <person name="Liang H."/>
            <person name="Lu P."/>
            <person name="Wu Y."/>
            <person name="Zhang Z."/>
            <person name="Ro D.K."/>
            <person name="Shang Y."/>
            <person name="Huang S."/>
            <person name="Yan J."/>
        </authorList>
    </citation>
    <scope>NUCLEOTIDE SEQUENCE [LARGE SCALE GENOMIC DNA]</scope>
    <source>
        <strain evidence="1">Ta-2019</strain>
    </source>
</reference>
<comment type="caution">
    <text evidence="1">The sequence shown here is derived from an EMBL/GenBank/DDBJ whole genome shotgun (WGS) entry which is preliminary data.</text>
</comment>
<gene>
    <name evidence="1" type="ORF">KI387_009811</name>
</gene>
<proteinExistence type="predicted"/>
<sequence length="90" mass="10021">PRDKTMAASTAMRGEVSVAGEHTWATQNKIQQVEMTAVIRRVSSWVDWFFVGVAALRDYAVHICVTWLCTLAWCGDCVSSTEEEKLIVAT</sequence>
<evidence type="ECO:0000313" key="2">
    <source>
        <dbReference type="Proteomes" id="UP000824469"/>
    </source>
</evidence>
<name>A0AA38KUT8_TAXCH</name>
<evidence type="ECO:0000313" key="1">
    <source>
        <dbReference type="EMBL" id="KAH9305407.1"/>
    </source>
</evidence>
<organism evidence="1 2">
    <name type="scientific">Taxus chinensis</name>
    <name type="common">Chinese yew</name>
    <name type="synonym">Taxus wallichiana var. chinensis</name>
    <dbReference type="NCBI Taxonomy" id="29808"/>
    <lineage>
        <taxon>Eukaryota</taxon>
        <taxon>Viridiplantae</taxon>
        <taxon>Streptophyta</taxon>
        <taxon>Embryophyta</taxon>
        <taxon>Tracheophyta</taxon>
        <taxon>Spermatophyta</taxon>
        <taxon>Pinopsida</taxon>
        <taxon>Pinidae</taxon>
        <taxon>Conifers II</taxon>
        <taxon>Cupressales</taxon>
        <taxon>Taxaceae</taxon>
        <taxon>Taxus</taxon>
    </lineage>
</organism>
<keyword evidence="2" id="KW-1185">Reference proteome</keyword>
<dbReference type="AlphaFoldDB" id="A0AA38KUT8"/>
<dbReference type="EMBL" id="JAHRHJ020000008">
    <property type="protein sequence ID" value="KAH9305407.1"/>
    <property type="molecule type" value="Genomic_DNA"/>
</dbReference>
<feature type="non-terminal residue" evidence="1">
    <location>
        <position position="90"/>
    </location>
</feature>
<dbReference type="Proteomes" id="UP000824469">
    <property type="component" value="Unassembled WGS sequence"/>
</dbReference>
<protein>
    <submittedName>
        <fullName evidence="1">Uncharacterized protein</fullName>
    </submittedName>
</protein>
<feature type="non-terminal residue" evidence="1">
    <location>
        <position position="1"/>
    </location>
</feature>
<accession>A0AA38KUT8</accession>